<dbReference type="OrthoDB" id="6307329at2"/>
<keyword evidence="5" id="KW-0472">Membrane</keyword>
<reference evidence="8 9" key="1">
    <citation type="submission" date="2019-05" db="EMBL/GenBank/DDBJ databases">
        <title>Draft Whole-Genome sequence of the green sulfur bacterium Chlorobaculum thiosulfatiphilum DSM 249.</title>
        <authorList>
            <person name="Meyer T.E."/>
            <person name="Kyndt J.A."/>
        </authorList>
    </citation>
    <scope>NUCLEOTIDE SEQUENCE [LARGE SCALE GENOMIC DNA]</scope>
    <source>
        <strain evidence="8 9">DSM 249</strain>
    </source>
</reference>
<keyword evidence="4 8" id="KW-0808">Transferase</keyword>
<dbReference type="AlphaFoldDB" id="A0A5C4S933"/>
<dbReference type="InterPro" id="IPR001173">
    <property type="entry name" value="Glyco_trans_2-like"/>
</dbReference>
<dbReference type="RefSeq" id="WP_139456589.1">
    <property type="nucleotide sequence ID" value="NZ_VDCH01000007.1"/>
</dbReference>
<feature type="domain" description="Galactosyltransferase C-terminal" evidence="7">
    <location>
        <begin position="153"/>
        <end position="207"/>
    </location>
</feature>
<evidence type="ECO:0000313" key="8">
    <source>
        <dbReference type="EMBL" id="TNJ39281.1"/>
    </source>
</evidence>
<evidence type="ECO:0000256" key="5">
    <source>
        <dbReference type="ARBA" id="ARBA00023136"/>
    </source>
</evidence>
<gene>
    <name evidence="8" type="ORF">FGF66_04965</name>
</gene>
<comment type="caution">
    <text evidence="8">The sequence shown here is derived from an EMBL/GenBank/DDBJ whole genome shotgun (WGS) entry which is preliminary data.</text>
</comment>
<dbReference type="Pfam" id="PF02709">
    <property type="entry name" value="Glyco_transf_7C"/>
    <property type="match status" value="1"/>
</dbReference>
<dbReference type="Gene3D" id="3.90.550.10">
    <property type="entry name" value="Spore Coat Polysaccharide Biosynthesis Protein SpsA, Chain A"/>
    <property type="match status" value="1"/>
</dbReference>
<name>A0A5C4S933_CHLTI</name>
<evidence type="ECO:0000256" key="1">
    <source>
        <dbReference type="ARBA" id="ARBA00004236"/>
    </source>
</evidence>
<proteinExistence type="predicted"/>
<dbReference type="GO" id="GO:0016757">
    <property type="term" value="F:glycosyltransferase activity"/>
    <property type="evidence" value="ECO:0007669"/>
    <property type="project" value="UniProtKB-KW"/>
</dbReference>
<evidence type="ECO:0000313" key="9">
    <source>
        <dbReference type="Proteomes" id="UP000308271"/>
    </source>
</evidence>
<evidence type="ECO:0000256" key="2">
    <source>
        <dbReference type="ARBA" id="ARBA00022475"/>
    </source>
</evidence>
<dbReference type="InterPro" id="IPR029044">
    <property type="entry name" value="Nucleotide-diphossugar_trans"/>
</dbReference>
<dbReference type="PANTHER" id="PTHR43646">
    <property type="entry name" value="GLYCOSYLTRANSFERASE"/>
    <property type="match status" value="1"/>
</dbReference>
<evidence type="ECO:0000259" key="7">
    <source>
        <dbReference type="Pfam" id="PF02709"/>
    </source>
</evidence>
<feature type="domain" description="Glycosyltransferase 2-like" evidence="6">
    <location>
        <begin position="28"/>
        <end position="145"/>
    </location>
</feature>
<dbReference type="SUPFAM" id="SSF53448">
    <property type="entry name" value="Nucleotide-diphospho-sugar transferases"/>
    <property type="match status" value="1"/>
</dbReference>
<dbReference type="Proteomes" id="UP000308271">
    <property type="component" value="Unassembled WGS sequence"/>
</dbReference>
<sequence length="366" mass="40315">MNEKHLDSPAYRNGRDLPEIDCVLIGVNSAKTLGRCIESIRAGSYPAEKLRICYADGGSTDESIAVAKRYDGVRVLALTPEYPTPGLGRNAGWRSGSAPLVQFLDSDTIVDPEWFRKAVARMRDARFGALIGFRRELHPERSVYNWIGDLEWNGPVGESDCFGGDVLLRREALEATGGYDETLVGGEDPELSRRVIRAGWKIERIDAVMTRHDLAMTTLKQYLKRAYRSGYGFAAVRAREARLGSPFWKADFRKIAIKGGGFIAAESLATVTLLSARPSAASMLATATLCLAGVPLLFSPRLFKVGKFMRENKLTRNEAKTYAWHCSAVVLPQLAGVVRYYAGAIAKRPLRNKRSALKTGLSNPEA</sequence>
<evidence type="ECO:0000256" key="4">
    <source>
        <dbReference type="ARBA" id="ARBA00022679"/>
    </source>
</evidence>
<keyword evidence="3" id="KW-0328">Glycosyltransferase</keyword>
<accession>A0A5C4S933</accession>
<keyword evidence="2" id="KW-1003">Cell membrane</keyword>
<keyword evidence="9" id="KW-1185">Reference proteome</keyword>
<comment type="subcellular location">
    <subcellularLocation>
        <location evidence="1">Cell membrane</location>
    </subcellularLocation>
</comment>
<protein>
    <submittedName>
        <fullName evidence="8">Glycosyltransferase</fullName>
    </submittedName>
</protein>
<evidence type="ECO:0000256" key="3">
    <source>
        <dbReference type="ARBA" id="ARBA00022676"/>
    </source>
</evidence>
<dbReference type="Pfam" id="PF00535">
    <property type="entry name" value="Glycos_transf_2"/>
    <property type="match status" value="1"/>
</dbReference>
<dbReference type="PANTHER" id="PTHR43646:SF2">
    <property type="entry name" value="GLYCOSYLTRANSFERASE 2-LIKE DOMAIN-CONTAINING PROTEIN"/>
    <property type="match status" value="1"/>
</dbReference>
<dbReference type="EMBL" id="VDCH01000007">
    <property type="protein sequence ID" value="TNJ39281.1"/>
    <property type="molecule type" value="Genomic_DNA"/>
</dbReference>
<evidence type="ECO:0000259" key="6">
    <source>
        <dbReference type="Pfam" id="PF00535"/>
    </source>
</evidence>
<dbReference type="InterPro" id="IPR027791">
    <property type="entry name" value="Galactosyl_T_C"/>
</dbReference>
<dbReference type="GO" id="GO:0005886">
    <property type="term" value="C:plasma membrane"/>
    <property type="evidence" value="ECO:0007669"/>
    <property type="project" value="UniProtKB-SubCell"/>
</dbReference>
<organism evidence="8 9">
    <name type="scientific">Chlorobaculum thiosulfatiphilum</name>
    <name type="common">Chlorobium limicola f.sp. thiosulfatophilum</name>
    <dbReference type="NCBI Taxonomy" id="115852"/>
    <lineage>
        <taxon>Bacteria</taxon>
        <taxon>Pseudomonadati</taxon>
        <taxon>Chlorobiota</taxon>
        <taxon>Chlorobiia</taxon>
        <taxon>Chlorobiales</taxon>
        <taxon>Chlorobiaceae</taxon>
        <taxon>Chlorobaculum</taxon>
    </lineage>
</organism>